<evidence type="ECO:0000313" key="2">
    <source>
        <dbReference type="EMBL" id="ETO02442.1"/>
    </source>
</evidence>
<keyword evidence="1" id="KW-0175">Coiled coil</keyword>
<reference evidence="2 3" key="1">
    <citation type="journal article" date="2013" name="Curr. Biol.">
        <title>The Genome of the Foraminiferan Reticulomyxa filosa.</title>
        <authorList>
            <person name="Glockner G."/>
            <person name="Hulsmann N."/>
            <person name="Schleicher M."/>
            <person name="Noegel A.A."/>
            <person name="Eichinger L."/>
            <person name="Gallinger C."/>
            <person name="Pawlowski J."/>
            <person name="Sierra R."/>
            <person name="Euteneuer U."/>
            <person name="Pillet L."/>
            <person name="Moustafa A."/>
            <person name="Platzer M."/>
            <person name="Groth M."/>
            <person name="Szafranski K."/>
            <person name="Schliwa M."/>
        </authorList>
    </citation>
    <scope>NUCLEOTIDE SEQUENCE [LARGE SCALE GENOMIC DNA]</scope>
</reference>
<protein>
    <submittedName>
        <fullName evidence="2">Uncharacterized protein</fullName>
    </submittedName>
</protein>
<organism evidence="2 3">
    <name type="scientific">Reticulomyxa filosa</name>
    <dbReference type="NCBI Taxonomy" id="46433"/>
    <lineage>
        <taxon>Eukaryota</taxon>
        <taxon>Sar</taxon>
        <taxon>Rhizaria</taxon>
        <taxon>Retaria</taxon>
        <taxon>Foraminifera</taxon>
        <taxon>Monothalamids</taxon>
        <taxon>Reticulomyxidae</taxon>
        <taxon>Reticulomyxa</taxon>
    </lineage>
</organism>
<sequence>MTVLSFMKRNPFRLLFTEPGLFLSDNVGLELDLDSHLKIHYCSHNHPLLINTSESEGITCPLKGCGDTIARTSSKLRNARNTKHVWFILWRYYTSPKKAEPDNLKPLTPILLRLLYHLLLFLRNEGVSQNKNKIQELVKQTNKQDTSDFLWKQIKQDFKRLKIQTKLNEELLNFSEKFETWYPQGLACDTLSEIYEFEKKLDKEYSTFFYSRANFIKLRNKSEIIANDNKEFKELMDEIEEIEEKNERHEIDNFSQLFLKTQSLSWRDLIP</sequence>
<evidence type="ECO:0000256" key="1">
    <source>
        <dbReference type="SAM" id="Coils"/>
    </source>
</evidence>
<evidence type="ECO:0000313" key="3">
    <source>
        <dbReference type="Proteomes" id="UP000023152"/>
    </source>
</evidence>
<dbReference type="EMBL" id="ASPP01035759">
    <property type="protein sequence ID" value="ETO02442.1"/>
    <property type="molecule type" value="Genomic_DNA"/>
</dbReference>
<dbReference type="AlphaFoldDB" id="X6LMT1"/>
<name>X6LMT1_RETFI</name>
<feature type="non-terminal residue" evidence="2">
    <location>
        <position position="271"/>
    </location>
</feature>
<gene>
    <name evidence="2" type="ORF">RFI_34989</name>
</gene>
<comment type="caution">
    <text evidence="2">The sequence shown here is derived from an EMBL/GenBank/DDBJ whole genome shotgun (WGS) entry which is preliminary data.</text>
</comment>
<dbReference type="Proteomes" id="UP000023152">
    <property type="component" value="Unassembled WGS sequence"/>
</dbReference>
<keyword evidence="3" id="KW-1185">Reference proteome</keyword>
<accession>X6LMT1</accession>
<proteinExistence type="predicted"/>
<feature type="coiled-coil region" evidence="1">
    <location>
        <begin position="225"/>
        <end position="252"/>
    </location>
</feature>